<dbReference type="SUPFAM" id="SSF52047">
    <property type="entry name" value="RNI-like"/>
    <property type="match status" value="1"/>
</dbReference>
<proteinExistence type="predicted"/>
<evidence type="ECO:0000313" key="1">
    <source>
        <dbReference type="Proteomes" id="UP000887577"/>
    </source>
</evidence>
<evidence type="ECO:0000313" key="2">
    <source>
        <dbReference type="WBParaSite" id="PSU_v2.g9860.t1"/>
    </source>
</evidence>
<dbReference type="Proteomes" id="UP000887577">
    <property type="component" value="Unplaced"/>
</dbReference>
<dbReference type="InterPro" id="IPR032675">
    <property type="entry name" value="LRR_dom_sf"/>
</dbReference>
<name>A0A914ZD40_9BILA</name>
<accession>A0A914ZD40</accession>
<organism evidence="1 2">
    <name type="scientific">Panagrolaimus superbus</name>
    <dbReference type="NCBI Taxonomy" id="310955"/>
    <lineage>
        <taxon>Eukaryota</taxon>
        <taxon>Metazoa</taxon>
        <taxon>Ecdysozoa</taxon>
        <taxon>Nematoda</taxon>
        <taxon>Chromadorea</taxon>
        <taxon>Rhabditida</taxon>
        <taxon>Tylenchina</taxon>
        <taxon>Panagrolaimomorpha</taxon>
        <taxon>Panagrolaimoidea</taxon>
        <taxon>Panagrolaimidae</taxon>
        <taxon>Panagrolaimus</taxon>
    </lineage>
</organism>
<keyword evidence="1" id="KW-1185">Reference proteome</keyword>
<reference evidence="2" key="1">
    <citation type="submission" date="2022-11" db="UniProtKB">
        <authorList>
            <consortium name="WormBaseParasite"/>
        </authorList>
    </citation>
    <scope>IDENTIFICATION</scope>
</reference>
<dbReference type="AlphaFoldDB" id="A0A914ZD40"/>
<protein>
    <submittedName>
        <fullName evidence="2">Uncharacterized protein</fullName>
    </submittedName>
</protein>
<dbReference type="WBParaSite" id="PSU_v2.g9860.t1">
    <property type="protein sequence ID" value="PSU_v2.g9860.t1"/>
    <property type="gene ID" value="PSU_v2.g9860"/>
</dbReference>
<sequence length="111" mass="12119">MSKVVGKLNNLNYLNFNDCLCRSIGSLNIVQELVKANSSVQELLLSGNEIDAITMKKIIEMSVKLSSLNKFMLSCNSLGSMFDTLKRQHTNGIIDLGDESDDEGSASETEG</sequence>
<dbReference type="Gene3D" id="3.80.10.10">
    <property type="entry name" value="Ribonuclease Inhibitor"/>
    <property type="match status" value="1"/>
</dbReference>